<comment type="similarity">
    <text evidence="2 8">Belongs to the TRAFAC class translation factor GTPase superfamily. Classic translation factor GTPase family. PrfC subfamily.</text>
</comment>
<dbReference type="NCBIfam" id="NF001964">
    <property type="entry name" value="PRK00741.1"/>
    <property type="match status" value="1"/>
</dbReference>
<dbReference type="InterPro" id="IPR027417">
    <property type="entry name" value="P-loop_NTPase"/>
</dbReference>
<dbReference type="AlphaFoldDB" id="A0A4R7FB29"/>
<keyword evidence="6 8" id="KW-0342">GTP-binding</keyword>
<dbReference type="GO" id="GO:0006449">
    <property type="term" value="P:regulation of translational termination"/>
    <property type="evidence" value="ECO:0007669"/>
    <property type="project" value="UniProtKB-UniRule"/>
</dbReference>
<dbReference type="InterPro" id="IPR035647">
    <property type="entry name" value="EFG_III/V"/>
</dbReference>
<evidence type="ECO:0000256" key="7">
    <source>
        <dbReference type="ARBA" id="ARBA00073639"/>
    </source>
</evidence>
<keyword evidence="5 8" id="KW-0648">Protein biosynthesis</keyword>
<evidence type="ECO:0000313" key="11">
    <source>
        <dbReference type="Proteomes" id="UP000295215"/>
    </source>
</evidence>
<dbReference type="InterPro" id="IPR053905">
    <property type="entry name" value="EF-G-like_DII"/>
</dbReference>
<dbReference type="PROSITE" id="PS51722">
    <property type="entry name" value="G_TR_2"/>
    <property type="match status" value="1"/>
</dbReference>
<evidence type="ECO:0000256" key="8">
    <source>
        <dbReference type="HAMAP-Rule" id="MF_00072"/>
    </source>
</evidence>
<dbReference type="InterPro" id="IPR009000">
    <property type="entry name" value="Transl_B-barrel_sf"/>
</dbReference>
<dbReference type="InterPro" id="IPR041732">
    <property type="entry name" value="RF3_GTP-bd"/>
</dbReference>
<comment type="function">
    <text evidence="8">Increases the formation of ribosomal termination complexes and stimulates activities of RF-1 and RF-2. It binds guanine nucleotides and has strong preference for UGA stop codons. It may interact directly with the ribosome. The stimulation of RF-1 and RF-2 is significantly reduced by GTP and GDP, but not by GMP.</text>
</comment>
<keyword evidence="11" id="KW-1185">Reference proteome</keyword>
<dbReference type="InterPro" id="IPR000795">
    <property type="entry name" value="T_Tr_GTP-bd_dom"/>
</dbReference>
<dbReference type="PROSITE" id="PS00301">
    <property type="entry name" value="G_TR_1"/>
    <property type="match status" value="1"/>
</dbReference>
<dbReference type="InterPro" id="IPR005225">
    <property type="entry name" value="Small_GTP-bd"/>
</dbReference>
<dbReference type="PRINTS" id="PR00315">
    <property type="entry name" value="ELONGATNFCT"/>
</dbReference>
<protein>
    <recommendedName>
        <fullName evidence="7 8">Peptide chain release factor 3</fullName>
        <shortName evidence="8">RF-3</shortName>
    </recommendedName>
</protein>
<evidence type="ECO:0000256" key="2">
    <source>
        <dbReference type="ARBA" id="ARBA00009978"/>
    </source>
</evidence>
<evidence type="ECO:0000259" key="9">
    <source>
        <dbReference type="PROSITE" id="PS51722"/>
    </source>
</evidence>
<keyword evidence="4 8" id="KW-0547">Nucleotide-binding</keyword>
<dbReference type="NCBIfam" id="TIGR00231">
    <property type="entry name" value="small_GTP"/>
    <property type="match status" value="1"/>
</dbReference>
<dbReference type="CDD" id="cd16259">
    <property type="entry name" value="RF3_III"/>
    <property type="match status" value="1"/>
</dbReference>
<accession>A0A4R7FB29</accession>
<comment type="subcellular location">
    <subcellularLocation>
        <location evidence="1 8">Cytoplasm</location>
    </subcellularLocation>
</comment>
<evidence type="ECO:0000256" key="5">
    <source>
        <dbReference type="ARBA" id="ARBA00022917"/>
    </source>
</evidence>
<name>A0A4R7FB29_9FLAO</name>
<dbReference type="FunFam" id="3.40.50.300:FF:000542">
    <property type="entry name" value="Peptide chain release factor 3"/>
    <property type="match status" value="1"/>
</dbReference>
<dbReference type="InterPro" id="IPR032090">
    <property type="entry name" value="RF3_C"/>
</dbReference>
<organism evidence="10 11">
    <name type="scientific">Myroides indicus</name>
    <dbReference type="NCBI Taxonomy" id="1323422"/>
    <lineage>
        <taxon>Bacteria</taxon>
        <taxon>Pseudomonadati</taxon>
        <taxon>Bacteroidota</taxon>
        <taxon>Flavobacteriia</taxon>
        <taxon>Flavobacteriales</taxon>
        <taxon>Flavobacteriaceae</taxon>
        <taxon>Myroides</taxon>
    </lineage>
</organism>
<feature type="binding site" evidence="8">
    <location>
        <begin position="85"/>
        <end position="89"/>
    </location>
    <ligand>
        <name>GTP</name>
        <dbReference type="ChEBI" id="CHEBI:37565"/>
    </ligand>
</feature>
<gene>
    <name evidence="8" type="primary">prfC</name>
    <name evidence="10" type="ORF">C8P70_10448</name>
</gene>
<comment type="caution">
    <text evidence="8">Lacks conserved residue(s) required for the propagation of feature annotation.</text>
</comment>
<dbReference type="PANTHER" id="PTHR43556">
    <property type="entry name" value="PEPTIDE CHAIN RELEASE FACTOR RF3"/>
    <property type="match status" value="1"/>
</dbReference>
<dbReference type="GO" id="GO:0003924">
    <property type="term" value="F:GTPase activity"/>
    <property type="evidence" value="ECO:0007669"/>
    <property type="project" value="InterPro"/>
</dbReference>
<feature type="binding site" evidence="8">
    <location>
        <begin position="139"/>
        <end position="142"/>
    </location>
    <ligand>
        <name>GTP</name>
        <dbReference type="ChEBI" id="CHEBI:37565"/>
    </ligand>
</feature>
<proteinExistence type="inferred from homology"/>
<dbReference type="GO" id="GO:0005525">
    <property type="term" value="F:GTP binding"/>
    <property type="evidence" value="ECO:0007669"/>
    <property type="project" value="UniProtKB-UniRule"/>
</dbReference>
<dbReference type="InterPro" id="IPR004548">
    <property type="entry name" value="PrfC"/>
</dbReference>
<dbReference type="InterPro" id="IPR031157">
    <property type="entry name" value="G_TR_CS"/>
</dbReference>
<feature type="domain" description="Tr-type G" evidence="9">
    <location>
        <begin position="8"/>
        <end position="277"/>
    </location>
</feature>
<dbReference type="InterPro" id="IPR038467">
    <property type="entry name" value="RF3_dom_3_sf"/>
</dbReference>
<dbReference type="Pfam" id="PF16658">
    <property type="entry name" value="RF3_C"/>
    <property type="match status" value="1"/>
</dbReference>
<reference evidence="10 11" key="1">
    <citation type="submission" date="2019-03" db="EMBL/GenBank/DDBJ databases">
        <title>Genomic Encyclopedia of Archaeal and Bacterial Type Strains, Phase II (KMG-II): from individual species to whole genera.</title>
        <authorList>
            <person name="Goeker M."/>
        </authorList>
    </citation>
    <scope>NUCLEOTIDE SEQUENCE [LARGE SCALE GENOMIC DNA]</scope>
    <source>
        <strain evidence="10 11">DSM 28213</strain>
    </source>
</reference>
<dbReference type="GO" id="GO:0016150">
    <property type="term" value="F:translation release factor activity, codon nonspecific"/>
    <property type="evidence" value="ECO:0007669"/>
    <property type="project" value="TreeGrafter"/>
</dbReference>
<dbReference type="RefSeq" id="WP_133711784.1">
    <property type="nucleotide sequence ID" value="NZ_SOAG01000004.1"/>
</dbReference>
<dbReference type="Pfam" id="PF00009">
    <property type="entry name" value="GTP_EFTU"/>
    <property type="match status" value="1"/>
</dbReference>
<dbReference type="NCBIfam" id="TIGR00503">
    <property type="entry name" value="prfC"/>
    <property type="match status" value="1"/>
</dbReference>
<dbReference type="HAMAP" id="MF_00072">
    <property type="entry name" value="Rel_fac_3"/>
    <property type="match status" value="1"/>
</dbReference>
<dbReference type="Gene3D" id="3.30.70.3280">
    <property type="entry name" value="Peptide chain release factor 3, domain III"/>
    <property type="match status" value="1"/>
</dbReference>
<dbReference type="Proteomes" id="UP000295215">
    <property type="component" value="Unassembled WGS sequence"/>
</dbReference>
<dbReference type="SUPFAM" id="SSF52540">
    <property type="entry name" value="P-loop containing nucleoside triphosphate hydrolases"/>
    <property type="match status" value="1"/>
</dbReference>
<dbReference type="GO" id="GO:0005829">
    <property type="term" value="C:cytosol"/>
    <property type="evidence" value="ECO:0007669"/>
    <property type="project" value="TreeGrafter"/>
</dbReference>
<dbReference type="OrthoDB" id="9801591at2"/>
<dbReference type="PANTHER" id="PTHR43556:SF2">
    <property type="entry name" value="PEPTIDE CHAIN RELEASE FACTOR RF3"/>
    <property type="match status" value="1"/>
</dbReference>
<sequence>MSFLKEIERRRTFGVIAHPDAGKTTLTEKLLLFGGAIQEAGAVKNNKIKKGATSDFMEIERQRGISVATSVLAFNYKDKKINILDTPGHKDFAEDTFRTLTAVDSVIVVIDVAKGVEEQTEKLVEVCRMRNIPMIVFINKLDREGRDAFDLMDEIEQKLHLRVTPLSYPIGMGYDFKGIYNLWEKNINLFSEDSRKNIEDVIRISDLNSNELDKLVGEKAAGRLREELEIINEIYPDFNREDYVQGNLQPVFFGSALNNFGVRELLDGFIEIAPSPRAKESDTRLVQPEEEKFSGFVFKIHANMDPKHRDRLAFVKIVSGTFERNTPYLHVRQGKKLKFSSPNAFFAEKKEIIDTSYAGDIVGLHDTGNFKIGDTLTEGELMNFKGIPSFSPEHFRYINNADPMKSKQLEKGIDQLMDEGVAQLFTLEMNGRKIIGTVGALQYEVIQYRLEHEYGAKCTYENFPAYKACWVKPDDPKNEEFKEFKRIKQKFLAHDKSGQLVFLADSEFSIQMTQSKYPSVKLRFTSEDIK</sequence>
<evidence type="ECO:0000256" key="1">
    <source>
        <dbReference type="ARBA" id="ARBA00004496"/>
    </source>
</evidence>
<evidence type="ECO:0000256" key="4">
    <source>
        <dbReference type="ARBA" id="ARBA00022741"/>
    </source>
</evidence>
<dbReference type="Pfam" id="PF22042">
    <property type="entry name" value="EF-G_D2"/>
    <property type="match status" value="1"/>
</dbReference>
<dbReference type="SUPFAM" id="SSF50447">
    <property type="entry name" value="Translation proteins"/>
    <property type="match status" value="1"/>
</dbReference>
<evidence type="ECO:0000313" key="10">
    <source>
        <dbReference type="EMBL" id="TDS64332.1"/>
    </source>
</evidence>
<comment type="caution">
    <text evidence="10">The sequence shown here is derived from an EMBL/GenBank/DDBJ whole genome shotgun (WGS) entry which is preliminary data.</text>
</comment>
<dbReference type="Gene3D" id="3.40.50.300">
    <property type="entry name" value="P-loop containing nucleotide triphosphate hydrolases"/>
    <property type="match status" value="2"/>
</dbReference>
<dbReference type="SUPFAM" id="SSF54980">
    <property type="entry name" value="EF-G C-terminal domain-like"/>
    <property type="match status" value="1"/>
</dbReference>
<dbReference type="FunFam" id="3.30.70.3280:FF:000001">
    <property type="entry name" value="Peptide chain release factor 3"/>
    <property type="match status" value="1"/>
</dbReference>
<keyword evidence="3 8" id="KW-0963">Cytoplasm</keyword>
<evidence type="ECO:0000256" key="6">
    <source>
        <dbReference type="ARBA" id="ARBA00023134"/>
    </source>
</evidence>
<dbReference type="CDD" id="cd04169">
    <property type="entry name" value="RF3"/>
    <property type="match status" value="1"/>
</dbReference>
<dbReference type="GO" id="GO:0016149">
    <property type="term" value="F:translation release factor activity, codon specific"/>
    <property type="evidence" value="ECO:0007669"/>
    <property type="project" value="UniProtKB-UniRule"/>
</dbReference>
<evidence type="ECO:0000256" key="3">
    <source>
        <dbReference type="ARBA" id="ARBA00022490"/>
    </source>
</evidence>
<dbReference type="EMBL" id="SOAG01000004">
    <property type="protein sequence ID" value="TDS64332.1"/>
    <property type="molecule type" value="Genomic_DNA"/>
</dbReference>